<proteinExistence type="predicted"/>
<sequence length="156" mass="16987">MTAMSWVKDYTYHADAQPYKSPQVVEDWYKNNTNLSSAVPWSSDEVKDMFLAKPVLFNNSNSNSTTSVGSNKTTTSSNKVGPIAGGVVGAFVGTAILLSLIYYLWIRKPMPTSFVELGCHEGSPSSNTKAELSTEPLVMEMPVTPPEGTSREETRG</sequence>
<keyword evidence="3" id="KW-1185">Reference proteome</keyword>
<organism evidence="2 3">
    <name type="scientific">Neurospora tetraspora</name>
    <dbReference type="NCBI Taxonomy" id="94610"/>
    <lineage>
        <taxon>Eukaryota</taxon>
        <taxon>Fungi</taxon>
        <taxon>Dikarya</taxon>
        <taxon>Ascomycota</taxon>
        <taxon>Pezizomycotina</taxon>
        <taxon>Sordariomycetes</taxon>
        <taxon>Sordariomycetidae</taxon>
        <taxon>Sordariales</taxon>
        <taxon>Sordariaceae</taxon>
        <taxon>Neurospora</taxon>
    </lineage>
</organism>
<accession>A0AAE0JCA9</accession>
<dbReference type="RefSeq" id="XP_062680213.1">
    <property type="nucleotide sequence ID" value="XM_062826948.1"/>
</dbReference>
<evidence type="ECO:0000313" key="2">
    <source>
        <dbReference type="EMBL" id="KAK3342420.1"/>
    </source>
</evidence>
<keyword evidence="1" id="KW-1133">Transmembrane helix</keyword>
<dbReference type="GeneID" id="87864102"/>
<evidence type="ECO:0000313" key="3">
    <source>
        <dbReference type="Proteomes" id="UP001278500"/>
    </source>
</evidence>
<feature type="transmembrane region" description="Helical" evidence="1">
    <location>
        <begin position="83"/>
        <end position="105"/>
    </location>
</feature>
<keyword evidence="1" id="KW-0812">Transmembrane</keyword>
<protein>
    <submittedName>
        <fullName evidence="2">Uncharacterized protein</fullName>
    </submittedName>
</protein>
<dbReference type="Proteomes" id="UP001278500">
    <property type="component" value="Unassembled WGS sequence"/>
</dbReference>
<gene>
    <name evidence="2" type="ORF">B0H65DRAFT_468185</name>
</gene>
<reference evidence="2" key="2">
    <citation type="submission" date="2023-06" db="EMBL/GenBank/DDBJ databases">
        <authorList>
            <consortium name="Lawrence Berkeley National Laboratory"/>
            <person name="Haridas S."/>
            <person name="Hensen N."/>
            <person name="Bonometti L."/>
            <person name="Westerberg I."/>
            <person name="Brannstrom I.O."/>
            <person name="Guillou S."/>
            <person name="Cros-Aarteil S."/>
            <person name="Calhoun S."/>
            <person name="Kuo A."/>
            <person name="Mondo S."/>
            <person name="Pangilinan J."/>
            <person name="Riley R."/>
            <person name="Labutti K."/>
            <person name="Andreopoulos B."/>
            <person name="Lipzen A."/>
            <person name="Chen C."/>
            <person name="Yanf M."/>
            <person name="Daum C."/>
            <person name="Ng V."/>
            <person name="Clum A."/>
            <person name="Steindorff A."/>
            <person name="Ohm R."/>
            <person name="Martin F."/>
            <person name="Silar P."/>
            <person name="Natvig D."/>
            <person name="Lalanne C."/>
            <person name="Gautier V."/>
            <person name="Ament-Velasquez S.L."/>
            <person name="Kruys A."/>
            <person name="Hutchinson M.I."/>
            <person name="Powell A.J."/>
            <person name="Barry K."/>
            <person name="Miller A.N."/>
            <person name="Grigoriev I.V."/>
            <person name="Debuchy R."/>
            <person name="Gladieux P."/>
            <person name="Thoren M.H."/>
            <person name="Johannesson H."/>
        </authorList>
    </citation>
    <scope>NUCLEOTIDE SEQUENCE</scope>
    <source>
        <strain evidence="2">CBS 560.94</strain>
    </source>
</reference>
<dbReference type="EMBL" id="JAUEPP010000005">
    <property type="protein sequence ID" value="KAK3342420.1"/>
    <property type="molecule type" value="Genomic_DNA"/>
</dbReference>
<reference evidence="2" key="1">
    <citation type="journal article" date="2023" name="Mol. Phylogenet. Evol.">
        <title>Genome-scale phylogeny and comparative genomics of the fungal order Sordariales.</title>
        <authorList>
            <person name="Hensen N."/>
            <person name="Bonometti L."/>
            <person name="Westerberg I."/>
            <person name="Brannstrom I.O."/>
            <person name="Guillou S."/>
            <person name="Cros-Aarteil S."/>
            <person name="Calhoun S."/>
            <person name="Haridas S."/>
            <person name="Kuo A."/>
            <person name="Mondo S."/>
            <person name="Pangilinan J."/>
            <person name="Riley R."/>
            <person name="LaButti K."/>
            <person name="Andreopoulos B."/>
            <person name="Lipzen A."/>
            <person name="Chen C."/>
            <person name="Yan M."/>
            <person name="Daum C."/>
            <person name="Ng V."/>
            <person name="Clum A."/>
            <person name="Steindorff A."/>
            <person name="Ohm R.A."/>
            <person name="Martin F."/>
            <person name="Silar P."/>
            <person name="Natvig D.O."/>
            <person name="Lalanne C."/>
            <person name="Gautier V."/>
            <person name="Ament-Velasquez S.L."/>
            <person name="Kruys A."/>
            <person name="Hutchinson M.I."/>
            <person name="Powell A.J."/>
            <person name="Barry K."/>
            <person name="Miller A.N."/>
            <person name="Grigoriev I.V."/>
            <person name="Debuchy R."/>
            <person name="Gladieux P."/>
            <person name="Hiltunen Thoren M."/>
            <person name="Johannesson H."/>
        </authorList>
    </citation>
    <scope>NUCLEOTIDE SEQUENCE</scope>
    <source>
        <strain evidence="2">CBS 560.94</strain>
    </source>
</reference>
<name>A0AAE0JCA9_9PEZI</name>
<dbReference type="AlphaFoldDB" id="A0AAE0JCA9"/>
<comment type="caution">
    <text evidence="2">The sequence shown here is derived from an EMBL/GenBank/DDBJ whole genome shotgun (WGS) entry which is preliminary data.</text>
</comment>
<keyword evidence="1" id="KW-0472">Membrane</keyword>
<evidence type="ECO:0000256" key="1">
    <source>
        <dbReference type="SAM" id="Phobius"/>
    </source>
</evidence>